<gene>
    <name evidence="1" type="ORF">S12H4_53375</name>
</gene>
<dbReference type="AlphaFoldDB" id="X1USM0"/>
<organism evidence="1">
    <name type="scientific">marine sediment metagenome</name>
    <dbReference type="NCBI Taxonomy" id="412755"/>
    <lineage>
        <taxon>unclassified sequences</taxon>
        <taxon>metagenomes</taxon>
        <taxon>ecological metagenomes</taxon>
    </lineage>
</organism>
<accession>X1USM0</accession>
<reference evidence="1" key="1">
    <citation type="journal article" date="2014" name="Front. Microbiol.">
        <title>High frequency of phylogenetically diverse reductive dehalogenase-homologous genes in deep subseafloor sedimentary metagenomes.</title>
        <authorList>
            <person name="Kawai M."/>
            <person name="Futagami T."/>
            <person name="Toyoda A."/>
            <person name="Takaki Y."/>
            <person name="Nishi S."/>
            <person name="Hori S."/>
            <person name="Arai W."/>
            <person name="Tsubouchi T."/>
            <person name="Morono Y."/>
            <person name="Uchiyama I."/>
            <person name="Ito T."/>
            <person name="Fujiyama A."/>
            <person name="Inagaki F."/>
            <person name="Takami H."/>
        </authorList>
    </citation>
    <scope>NUCLEOTIDE SEQUENCE</scope>
    <source>
        <strain evidence="1">Expedition CK06-06</strain>
    </source>
</reference>
<sequence>AITNGSAVLTGATLSGDLTLDQNDANSPSIELYNGAGDLGNIHVNGDGELYLAGDFGTTLDGTLLHDVGTGTADTDAVNKGQMDTAIAAGGGGGGISWPVDSIQILTTNSHPSVASNVLEIYIMEDRKYEVYNDGANITTNYTQF</sequence>
<protein>
    <submittedName>
        <fullName evidence="1">Uncharacterized protein</fullName>
    </submittedName>
</protein>
<comment type="caution">
    <text evidence="1">The sequence shown here is derived from an EMBL/GenBank/DDBJ whole genome shotgun (WGS) entry which is preliminary data.</text>
</comment>
<feature type="non-terminal residue" evidence="1">
    <location>
        <position position="1"/>
    </location>
</feature>
<name>X1USM0_9ZZZZ</name>
<evidence type="ECO:0000313" key="1">
    <source>
        <dbReference type="EMBL" id="GAJ02901.1"/>
    </source>
</evidence>
<proteinExistence type="predicted"/>
<dbReference type="EMBL" id="BARW01033971">
    <property type="protein sequence ID" value="GAJ02901.1"/>
    <property type="molecule type" value="Genomic_DNA"/>
</dbReference>